<evidence type="ECO:0000256" key="1">
    <source>
        <dbReference type="ARBA" id="ARBA00006739"/>
    </source>
</evidence>
<dbReference type="PANTHER" id="PTHR43179">
    <property type="entry name" value="RHAMNOSYLTRANSFERASE WBBL"/>
    <property type="match status" value="1"/>
</dbReference>
<proteinExistence type="inferred from homology"/>
<organism evidence="5 6">
    <name type="scientific">Mucilaginibacter ginsenosidivorax</name>
    <dbReference type="NCBI Taxonomy" id="862126"/>
    <lineage>
        <taxon>Bacteria</taxon>
        <taxon>Pseudomonadati</taxon>
        <taxon>Bacteroidota</taxon>
        <taxon>Sphingobacteriia</taxon>
        <taxon>Sphingobacteriales</taxon>
        <taxon>Sphingobacteriaceae</taxon>
        <taxon>Mucilaginibacter</taxon>
    </lineage>
</organism>
<reference evidence="5 6" key="1">
    <citation type="journal article" date="2013" name="J. Microbiol.">
        <title>Mucilaginibacter ginsenosidivorax sp. nov., with ginsenoside converting activity isolated from sediment.</title>
        <authorList>
            <person name="Kim J.K."/>
            <person name="Choi T.E."/>
            <person name="Liu Q.M."/>
            <person name="Park H.Y."/>
            <person name="Yi T.H."/>
            <person name="Yoon M.H."/>
            <person name="Kim S.C."/>
            <person name="Im W.T."/>
        </authorList>
    </citation>
    <scope>NUCLEOTIDE SEQUENCE [LARGE SCALE GENOMIC DNA]</scope>
    <source>
        <strain evidence="5 6">KHI28</strain>
    </source>
</reference>
<name>A0A5B8W1P5_9SPHI</name>
<evidence type="ECO:0000313" key="6">
    <source>
        <dbReference type="Proteomes" id="UP000321362"/>
    </source>
</evidence>
<keyword evidence="2" id="KW-0328">Glycosyltransferase</keyword>
<dbReference type="GO" id="GO:0016757">
    <property type="term" value="F:glycosyltransferase activity"/>
    <property type="evidence" value="ECO:0007669"/>
    <property type="project" value="UniProtKB-KW"/>
</dbReference>
<dbReference type="InterPro" id="IPR001173">
    <property type="entry name" value="Glyco_trans_2-like"/>
</dbReference>
<evidence type="ECO:0000256" key="3">
    <source>
        <dbReference type="ARBA" id="ARBA00022679"/>
    </source>
</evidence>
<dbReference type="InterPro" id="IPR029044">
    <property type="entry name" value="Nucleotide-diphossugar_trans"/>
</dbReference>
<evidence type="ECO:0000313" key="5">
    <source>
        <dbReference type="EMBL" id="QEC77633.1"/>
    </source>
</evidence>
<dbReference type="SUPFAM" id="SSF53448">
    <property type="entry name" value="Nucleotide-diphospho-sugar transferases"/>
    <property type="match status" value="1"/>
</dbReference>
<dbReference type="KEGG" id="mgk:FSB76_17420"/>
<accession>A0A5B8W1P5</accession>
<dbReference type="PANTHER" id="PTHR43179:SF12">
    <property type="entry name" value="GALACTOFURANOSYLTRANSFERASE GLFT2"/>
    <property type="match status" value="1"/>
</dbReference>
<dbReference type="AlphaFoldDB" id="A0A5B8W1P5"/>
<dbReference type="OrthoDB" id="9771846at2"/>
<dbReference type="Gene3D" id="3.90.550.10">
    <property type="entry name" value="Spore Coat Polysaccharide Biosynthesis Protein SpsA, Chain A"/>
    <property type="match status" value="1"/>
</dbReference>
<protein>
    <submittedName>
        <fullName evidence="5">Glycosyltransferase</fullName>
    </submittedName>
</protein>
<keyword evidence="3 5" id="KW-0808">Transferase</keyword>
<sequence>MANIKYKVCVLTVTYANRGQFLNQVLKRVLGFAQVSGVVVINNASFYSVSDLATQLDDDRVTVLNNNENIGSAGGYKQGINYAHKNIDADFIWLLDDDNVPEEDTLHELLRMWDEIPGQNNKKALFCLRPDRAVHIRIAKGEDPYRYYLVRDNFMGFNLFRILHNQFYKLRDKRRKDIAFKKYVQMPYVPYGGLLFHQAMVDVIGLPNDDFFLYVDDSEYTYRITQNNGAIWLVPSCRVIDVDQSQGIGYKRKPFHSRLLDQWNFRTYYAIRNRMYFYSRVANHNKLIFKINKHLYLAYLFIVSLLSLKVKPYKKLLSAVNDGLEGKLGKVNSEKF</sequence>
<evidence type="ECO:0000259" key="4">
    <source>
        <dbReference type="Pfam" id="PF00535"/>
    </source>
</evidence>
<dbReference type="RefSeq" id="WP_147055505.1">
    <property type="nucleotide sequence ID" value="NZ_CP042437.1"/>
</dbReference>
<keyword evidence="6" id="KW-1185">Reference proteome</keyword>
<gene>
    <name evidence="5" type="ORF">FSB76_17420</name>
</gene>
<feature type="domain" description="Glycosyltransferase 2-like" evidence="4">
    <location>
        <begin position="12"/>
        <end position="115"/>
    </location>
</feature>
<dbReference type="EMBL" id="CP042437">
    <property type="protein sequence ID" value="QEC77633.1"/>
    <property type="molecule type" value="Genomic_DNA"/>
</dbReference>
<evidence type="ECO:0000256" key="2">
    <source>
        <dbReference type="ARBA" id="ARBA00022676"/>
    </source>
</evidence>
<comment type="similarity">
    <text evidence="1">Belongs to the glycosyltransferase 2 family.</text>
</comment>
<dbReference type="Pfam" id="PF00535">
    <property type="entry name" value="Glycos_transf_2"/>
    <property type="match status" value="1"/>
</dbReference>
<dbReference type="Proteomes" id="UP000321362">
    <property type="component" value="Chromosome"/>
</dbReference>